<sequence length="231" mass="25323">MRKREQLISMLPQVAIMLLGTLLMAFAYYHINFQNHLTEGGFVGLALLGKYVLGLPPAISMLALDIPVLLIALFLKGRKFLVNTIIATTSFSIFYALFERYSLIVIDLQNNLFIAALLSGLLTGFATGLVLRFGGASGGDDILSLLVSRWTGLKLGTVFFLFDAIVLLLSLFYMPLRETLYTILAVSIAGRMITLTTTSGRKSPVTKRKLAKETLSTSVNSTTVPVMHNAR</sequence>
<evidence type="ECO:0000256" key="4">
    <source>
        <dbReference type="ARBA" id="ARBA00022989"/>
    </source>
</evidence>
<feature type="transmembrane region" description="Helical" evidence="6">
    <location>
        <begin position="152"/>
        <end position="174"/>
    </location>
</feature>
<dbReference type="InterPro" id="IPR003740">
    <property type="entry name" value="YitT"/>
</dbReference>
<accession>A0A162RS00</accession>
<dbReference type="STRING" id="1763538.LPB68_04280"/>
<dbReference type="EMBL" id="LSFN01000014">
    <property type="protein sequence ID" value="OAB74337.1"/>
    <property type="molecule type" value="Genomic_DNA"/>
</dbReference>
<dbReference type="OrthoDB" id="2865957at2"/>
<evidence type="ECO:0000256" key="1">
    <source>
        <dbReference type="ARBA" id="ARBA00004651"/>
    </source>
</evidence>
<evidence type="ECO:0000313" key="8">
    <source>
        <dbReference type="Proteomes" id="UP000077134"/>
    </source>
</evidence>
<keyword evidence="3 6" id="KW-0812">Transmembrane</keyword>
<dbReference type="KEGG" id="pcx:LPB68_04280"/>
<dbReference type="GO" id="GO:0005886">
    <property type="term" value="C:plasma membrane"/>
    <property type="evidence" value="ECO:0007669"/>
    <property type="project" value="UniProtKB-SubCell"/>
</dbReference>
<organism evidence="7 8">
    <name type="scientific">Paenibacillus crassostreae</name>
    <dbReference type="NCBI Taxonomy" id="1763538"/>
    <lineage>
        <taxon>Bacteria</taxon>
        <taxon>Bacillati</taxon>
        <taxon>Bacillota</taxon>
        <taxon>Bacilli</taxon>
        <taxon>Bacillales</taxon>
        <taxon>Paenibacillaceae</taxon>
        <taxon>Paenibacillus</taxon>
    </lineage>
</organism>
<dbReference type="Pfam" id="PF02588">
    <property type="entry name" value="YitT_membrane"/>
    <property type="match status" value="1"/>
</dbReference>
<evidence type="ECO:0000256" key="5">
    <source>
        <dbReference type="ARBA" id="ARBA00023136"/>
    </source>
</evidence>
<keyword evidence="4 6" id="KW-1133">Transmembrane helix</keyword>
<dbReference type="InterPro" id="IPR051461">
    <property type="entry name" value="UPF0750_membrane"/>
</dbReference>
<proteinExistence type="predicted"/>
<evidence type="ECO:0000256" key="3">
    <source>
        <dbReference type="ARBA" id="ARBA00022692"/>
    </source>
</evidence>
<feature type="transmembrane region" description="Helical" evidence="6">
    <location>
        <begin position="80"/>
        <end position="98"/>
    </location>
</feature>
<gene>
    <name evidence="7" type="ORF">PNBC_09680</name>
</gene>
<comment type="caution">
    <text evidence="7">The sequence shown here is derived from an EMBL/GenBank/DDBJ whole genome shotgun (WGS) entry which is preliminary data.</text>
</comment>
<evidence type="ECO:0008006" key="9">
    <source>
        <dbReference type="Google" id="ProtNLM"/>
    </source>
</evidence>
<protein>
    <recommendedName>
        <fullName evidence="9">YitT family protein</fullName>
    </recommendedName>
</protein>
<reference evidence="7 8" key="1">
    <citation type="submission" date="2016-02" db="EMBL/GenBank/DDBJ databases">
        <title>Paenibacillus sp. LPB0068, isolated from Crassostrea gigas.</title>
        <authorList>
            <person name="Shin S.-K."/>
            <person name="Yi H."/>
        </authorList>
    </citation>
    <scope>NUCLEOTIDE SEQUENCE [LARGE SCALE GENOMIC DNA]</scope>
    <source>
        <strain evidence="7 8">LPB0068</strain>
    </source>
</reference>
<evidence type="ECO:0000256" key="6">
    <source>
        <dbReference type="SAM" id="Phobius"/>
    </source>
</evidence>
<feature type="transmembrane region" description="Helical" evidence="6">
    <location>
        <begin position="110"/>
        <end position="131"/>
    </location>
</feature>
<comment type="subcellular location">
    <subcellularLocation>
        <location evidence="1">Cell membrane</location>
        <topology evidence="1">Multi-pass membrane protein</topology>
    </subcellularLocation>
</comment>
<dbReference type="PANTHER" id="PTHR33545:SF10">
    <property type="entry name" value="UPF0750 MEMBRANE PROTEIN YPJC"/>
    <property type="match status" value="1"/>
</dbReference>
<evidence type="ECO:0000313" key="7">
    <source>
        <dbReference type="EMBL" id="OAB74337.1"/>
    </source>
</evidence>
<keyword evidence="2" id="KW-1003">Cell membrane</keyword>
<name>A0A162RS00_9BACL</name>
<keyword evidence="8" id="KW-1185">Reference proteome</keyword>
<dbReference type="PANTHER" id="PTHR33545">
    <property type="entry name" value="UPF0750 MEMBRANE PROTEIN YITT-RELATED"/>
    <property type="match status" value="1"/>
</dbReference>
<evidence type="ECO:0000256" key="2">
    <source>
        <dbReference type="ARBA" id="ARBA00022475"/>
    </source>
</evidence>
<keyword evidence="5 6" id="KW-0472">Membrane</keyword>
<dbReference type="AlphaFoldDB" id="A0A162RS00"/>
<feature type="transmembrane region" description="Helical" evidence="6">
    <location>
        <begin position="7"/>
        <end position="31"/>
    </location>
</feature>
<dbReference type="RefSeq" id="WP_068657562.1">
    <property type="nucleotide sequence ID" value="NZ_CP017770.1"/>
</dbReference>
<feature type="transmembrane region" description="Helical" evidence="6">
    <location>
        <begin position="51"/>
        <end position="73"/>
    </location>
</feature>
<dbReference type="Proteomes" id="UP000077134">
    <property type="component" value="Unassembled WGS sequence"/>
</dbReference>